<keyword evidence="4" id="KW-0539">Nucleus</keyword>
<protein>
    <recommendedName>
        <fullName evidence="6">WPP domain-containing protein</fullName>
    </recommendedName>
</protein>
<feature type="domain" description="WPP" evidence="6">
    <location>
        <begin position="1"/>
        <end position="81"/>
    </location>
</feature>
<dbReference type="PANTHER" id="PTHR46761">
    <property type="entry name" value="RAN GTPASE-ACTIVATING PROTEIN 1"/>
    <property type="match status" value="1"/>
</dbReference>
<keyword evidence="3" id="KW-0963">Cytoplasm</keyword>
<dbReference type="InterPro" id="IPR001611">
    <property type="entry name" value="Leu-rich_rpt"/>
</dbReference>
<comment type="subcellular location">
    <subcellularLocation>
        <location evidence="2">Cytoplasm</location>
    </subcellularLocation>
    <subcellularLocation>
        <location evidence="1">Nucleus</location>
    </subcellularLocation>
</comment>
<dbReference type="GO" id="GO:0005634">
    <property type="term" value="C:nucleus"/>
    <property type="evidence" value="ECO:0007669"/>
    <property type="project" value="UniProtKB-SubCell"/>
</dbReference>
<dbReference type="Proteomes" id="UP000593579">
    <property type="component" value="Unassembled WGS sequence"/>
</dbReference>
<reference evidence="7 8" key="1">
    <citation type="journal article" date="2019" name="Genome Biol. Evol.">
        <title>Insights into the evolution of the New World diploid cottons (Gossypium, subgenus Houzingenia) based on genome sequencing.</title>
        <authorList>
            <person name="Grover C.E."/>
            <person name="Arick M.A. 2nd"/>
            <person name="Thrash A."/>
            <person name="Conover J.L."/>
            <person name="Sanders W.S."/>
            <person name="Peterson D.G."/>
            <person name="Frelichowski J.E."/>
            <person name="Scheffler J.A."/>
            <person name="Scheffler B.E."/>
            <person name="Wendel J.F."/>
        </authorList>
    </citation>
    <scope>NUCLEOTIDE SEQUENCE [LARGE SCALE GENOMIC DNA]</scope>
    <source>
        <strain evidence="7">5</strain>
        <tissue evidence="7">Leaf</tissue>
    </source>
</reference>
<dbReference type="InterPro" id="IPR045203">
    <property type="entry name" value="RanGAP1/2"/>
</dbReference>
<dbReference type="InterPro" id="IPR038214">
    <property type="entry name" value="WPP_sf"/>
</dbReference>
<gene>
    <name evidence="7" type="ORF">Gogos_009853</name>
</gene>
<accession>A0A7J9BJI1</accession>
<dbReference type="GO" id="GO:0005737">
    <property type="term" value="C:cytoplasm"/>
    <property type="evidence" value="ECO:0007669"/>
    <property type="project" value="UniProtKB-SubCell"/>
</dbReference>
<dbReference type="Pfam" id="PF13516">
    <property type="entry name" value="LRR_6"/>
    <property type="match status" value="3"/>
</dbReference>
<dbReference type="InterPro" id="IPR032675">
    <property type="entry name" value="LRR_dom_sf"/>
</dbReference>
<proteinExistence type="predicted"/>
<evidence type="ECO:0000313" key="7">
    <source>
        <dbReference type="EMBL" id="MBA0736289.1"/>
    </source>
</evidence>
<sequence>MLVERMTKNLTTPSIFSRKCGLLSNDEAEEDAKKMEELAFAAADQHYKKEPDGEGSSAVQIYAKESSRLMLEVIKRGPKVNDGELADKATDLRGTVFDISGGQRAFIEAEEAKELLRLLGEPGNSYTKICFSNRSFGLDAGNVAAPILSTIKDQLTEVDLSDFIAGRPESEALDVMNIFSSVLEGCHLRYLNLSNNALGEKGVRAFGALLKSQNSLQELYLMNDGISEEAARAVSELIPSTEKLKVLHFHNNMTGDEGAFAISEIVKRSCSLEDFRCSSTRVGTDGGLALAEALKRCAHLKKLGLRDNMFGVEAGVALSKAISQFTDLTEVYLSYLNLEDEGTEALANALKHSAPSLEVLEMAGNDITAKGTTSLAACIALKQFLTKLNLAENELKDEGAILIAKALGEGHGQLNEVDMSTNAIRRAGGRHLAQLVVKKPGFKLLNINGNFISDEGIDEVKEIFKGSLDMLGPLDENDPEGEDDEEEEDEDEEEEENAEHEKELESKLKDLKINQ</sequence>
<dbReference type="InterPro" id="IPR025265">
    <property type="entry name" value="WPP_dom"/>
</dbReference>
<evidence type="ECO:0000256" key="3">
    <source>
        <dbReference type="ARBA" id="ARBA00022490"/>
    </source>
</evidence>
<dbReference type="Gene3D" id="3.80.10.10">
    <property type="entry name" value="Ribonuclease Inhibitor"/>
    <property type="match status" value="2"/>
</dbReference>
<comment type="caution">
    <text evidence="7">The sequence shown here is derived from an EMBL/GenBank/DDBJ whole genome shotgun (WGS) entry which is preliminary data.</text>
</comment>
<dbReference type="PANTHER" id="PTHR46761:SF2">
    <property type="entry name" value="RAN GTPASE-ACTIVATING PROTEIN 1"/>
    <property type="match status" value="1"/>
</dbReference>
<evidence type="ECO:0000256" key="5">
    <source>
        <dbReference type="SAM" id="MobiDB-lite"/>
    </source>
</evidence>
<dbReference type="AlphaFoldDB" id="A0A7J9BJI1"/>
<dbReference type="GO" id="GO:0005096">
    <property type="term" value="F:GTPase activator activity"/>
    <property type="evidence" value="ECO:0007669"/>
    <property type="project" value="InterPro"/>
</dbReference>
<keyword evidence="8" id="KW-1185">Reference proteome</keyword>
<dbReference type="EMBL" id="JABEZY010000004">
    <property type="protein sequence ID" value="MBA0736289.1"/>
    <property type="molecule type" value="Genomic_DNA"/>
</dbReference>
<dbReference type="SMART" id="SM00368">
    <property type="entry name" value="LRR_RI"/>
    <property type="match status" value="10"/>
</dbReference>
<feature type="compositionally biased region" description="Basic and acidic residues" evidence="5">
    <location>
        <begin position="499"/>
        <end position="515"/>
    </location>
</feature>
<evidence type="ECO:0000256" key="4">
    <source>
        <dbReference type="ARBA" id="ARBA00023242"/>
    </source>
</evidence>
<organism evidence="7 8">
    <name type="scientific">Gossypium gossypioides</name>
    <name type="common">Mexican cotton</name>
    <name type="synonym">Selera gossypioides</name>
    <dbReference type="NCBI Taxonomy" id="34282"/>
    <lineage>
        <taxon>Eukaryota</taxon>
        <taxon>Viridiplantae</taxon>
        <taxon>Streptophyta</taxon>
        <taxon>Embryophyta</taxon>
        <taxon>Tracheophyta</taxon>
        <taxon>Spermatophyta</taxon>
        <taxon>Magnoliopsida</taxon>
        <taxon>eudicotyledons</taxon>
        <taxon>Gunneridae</taxon>
        <taxon>Pentapetalae</taxon>
        <taxon>rosids</taxon>
        <taxon>malvids</taxon>
        <taxon>Malvales</taxon>
        <taxon>Malvaceae</taxon>
        <taxon>Malvoideae</taxon>
        <taxon>Gossypium</taxon>
    </lineage>
</organism>
<dbReference type="Gene3D" id="1.10.246.200">
    <property type="entry name" value="WPP domain"/>
    <property type="match status" value="1"/>
</dbReference>
<evidence type="ECO:0000259" key="6">
    <source>
        <dbReference type="Pfam" id="PF13943"/>
    </source>
</evidence>
<dbReference type="OrthoDB" id="120976at2759"/>
<dbReference type="SUPFAM" id="SSF52047">
    <property type="entry name" value="RNI-like"/>
    <property type="match status" value="1"/>
</dbReference>
<evidence type="ECO:0000256" key="1">
    <source>
        <dbReference type="ARBA" id="ARBA00004123"/>
    </source>
</evidence>
<evidence type="ECO:0000256" key="2">
    <source>
        <dbReference type="ARBA" id="ARBA00004496"/>
    </source>
</evidence>
<feature type="compositionally biased region" description="Acidic residues" evidence="5">
    <location>
        <begin position="475"/>
        <end position="498"/>
    </location>
</feature>
<name>A0A7J9BJI1_GOSGO</name>
<evidence type="ECO:0000313" key="8">
    <source>
        <dbReference type="Proteomes" id="UP000593579"/>
    </source>
</evidence>
<dbReference type="Pfam" id="PF13943">
    <property type="entry name" value="WPP"/>
    <property type="match status" value="1"/>
</dbReference>
<feature type="region of interest" description="Disordered" evidence="5">
    <location>
        <begin position="469"/>
        <end position="515"/>
    </location>
</feature>